<dbReference type="InterPro" id="IPR002259">
    <property type="entry name" value="Eqnu_transpt"/>
</dbReference>
<evidence type="ECO:0000256" key="2">
    <source>
        <dbReference type="ARBA" id="ARBA00007965"/>
    </source>
</evidence>
<feature type="transmembrane region" description="Helical" evidence="7">
    <location>
        <begin position="299"/>
        <end position="318"/>
    </location>
</feature>
<evidence type="ECO:0000256" key="5">
    <source>
        <dbReference type="ARBA" id="ARBA00022989"/>
    </source>
</evidence>
<comment type="caution">
    <text evidence="8">The sequence shown here is derived from an EMBL/GenBank/DDBJ whole genome shotgun (WGS) entry which is preliminary data.</text>
</comment>
<feature type="transmembrane region" description="Helical" evidence="7">
    <location>
        <begin position="149"/>
        <end position="169"/>
    </location>
</feature>
<evidence type="ECO:0000256" key="4">
    <source>
        <dbReference type="ARBA" id="ARBA00022692"/>
    </source>
</evidence>
<accession>A0AA89BZH7</accession>
<organism evidence="8 9">
    <name type="scientific">Pinctada imbricata</name>
    <name type="common">Atlantic pearl-oyster</name>
    <name type="synonym">Pinctada martensii</name>
    <dbReference type="NCBI Taxonomy" id="66713"/>
    <lineage>
        <taxon>Eukaryota</taxon>
        <taxon>Metazoa</taxon>
        <taxon>Spiralia</taxon>
        <taxon>Lophotrochozoa</taxon>
        <taxon>Mollusca</taxon>
        <taxon>Bivalvia</taxon>
        <taxon>Autobranchia</taxon>
        <taxon>Pteriomorphia</taxon>
        <taxon>Pterioida</taxon>
        <taxon>Pterioidea</taxon>
        <taxon>Pteriidae</taxon>
        <taxon>Pinctada</taxon>
    </lineage>
</organism>
<evidence type="ECO:0000313" key="9">
    <source>
        <dbReference type="Proteomes" id="UP001186944"/>
    </source>
</evidence>
<gene>
    <name evidence="8" type="ORF">FSP39_016022</name>
</gene>
<dbReference type="GO" id="GO:0005337">
    <property type="term" value="F:nucleoside transmembrane transporter activity"/>
    <property type="evidence" value="ECO:0007669"/>
    <property type="project" value="InterPro"/>
</dbReference>
<dbReference type="PRINTS" id="PR01130">
    <property type="entry name" value="DERENTRNSPRT"/>
</dbReference>
<keyword evidence="9" id="KW-1185">Reference proteome</keyword>
<evidence type="ECO:0000256" key="6">
    <source>
        <dbReference type="ARBA" id="ARBA00023136"/>
    </source>
</evidence>
<dbReference type="AlphaFoldDB" id="A0AA89BZH7"/>
<evidence type="ECO:0000256" key="3">
    <source>
        <dbReference type="ARBA" id="ARBA00022448"/>
    </source>
</evidence>
<name>A0AA89BZH7_PINIB</name>
<dbReference type="Proteomes" id="UP001186944">
    <property type="component" value="Unassembled WGS sequence"/>
</dbReference>
<feature type="transmembrane region" description="Helical" evidence="7">
    <location>
        <begin position="12"/>
        <end position="33"/>
    </location>
</feature>
<feature type="transmembrane region" description="Helical" evidence="7">
    <location>
        <begin position="330"/>
        <end position="347"/>
    </location>
</feature>
<proteinExistence type="inferred from homology"/>
<dbReference type="PANTHER" id="PTHR10332">
    <property type="entry name" value="EQUILIBRATIVE NUCLEOSIDE TRANSPORTER"/>
    <property type="match status" value="1"/>
</dbReference>
<keyword evidence="6 7" id="KW-0472">Membrane</keyword>
<feature type="transmembrane region" description="Helical" evidence="7">
    <location>
        <begin position="94"/>
        <end position="114"/>
    </location>
</feature>
<evidence type="ECO:0008006" key="10">
    <source>
        <dbReference type="Google" id="ProtNLM"/>
    </source>
</evidence>
<reference evidence="8" key="1">
    <citation type="submission" date="2019-08" db="EMBL/GenBank/DDBJ databases">
        <title>The improved chromosome-level genome for the pearl oyster Pinctada fucata martensii using PacBio sequencing and Hi-C.</title>
        <authorList>
            <person name="Zheng Z."/>
        </authorList>
    </citation>
    <scope>NUCLEOTIDE SEQUENCE</scope>
    <source>
        <strain evidence="8">ZZ-2019</strain>
        <tissue evidence="8">Adductor muscle</tissue>
    </source>
</reference>
<keyword evidence="5 7" id="KW-1133">Transmembrane helix</keyword>
<dbReference type="EMBL" id="VSWD01000009">
    <property type="protein sequence ID" value="KAK3093462.1"/>
    <property type="molecule type" value="Genomic_DNA"/>
</dbReference>
<comment type="similarity">
    <text evidence="2">Belongs to the SLC29A/ENT transporter (TC 2.A.57) family.</text>
</comment>
<feature type="transmembrane region" description="Helical" evidence="7">
    <location>
        <begin position="175"/>
        <end position="195"/>
    </location>
</feature>
<evidence type="ECO:0000313" key="8">
    <source>
        <dbReference type="EMBL" id="KAK3093462.1"/>
    </source>
</evidence>
<evidence type="ECO:0000256" key="7">
    <source>
        <dbReference type="SAM" id="Phobius"/>
    </source>
</evidence>
<feature type="transmembrane region" description="Helical" evidence="7">
    <location>
        <begin position="253"/>
        <end position="279"/>
    </location>
</feature>
<evidence type="ECO:0000256" key="1">
    <source>
        <dbReference type="ARBA" id="ARBA00004141"/>
    </source>
</evidence>
<keyword evidence="3" id="KW-0813">Transport</keyword>
<protein>
    <recommendedName>
        <fullName evidence="10">Equilibrative nucleoside transporter 3</fullName>
    </recommendedName>
</protein>
<feature type="transmembrane region" description="Helical" evidence="7">
    <location>
        <begin position="367"/>
        <end position="390"/>
    </location>
</feature>
<dbReference type="PANTHER" id="PTHR10332:SF88">
    <property type="entry name" value="EQUILIBRATIVE NUCLEOSIDE TRANSPORTER 1, ISOFORM A"/>
    <property type="match status" value="1"/>
</dbReference>
<dbReference type="Pfam" id="PF01733">
    <property type="entry name" value="Nucleoside_tran"/>
    <property type="match status" value="1"/>
</dbReference>
<sequence>MLEISTFRFRVVYIVFYILGIGSLLPWNFFITAKKYFQYKLRNTTEPWEDDFSVQTDLQIQFEGALAVAATVPNVIFNICTAALAARVPVKLRTVSACVTVIAVFMITVCLVKIQTDSSASSVFSASMFGLAGMFPVKYMQAVMSGQAIGGVFAAVCNIISIAAGSSVIQSAFMYFILATITSVLALIGFVSLYFSDFSRYYMDYHIVDKDVVINTDDESEIESSTYVHVDKCEQRNIPNGTTPLRSASSYPLVLKAIWIEALGVGFTFFVTLTCFPALASSIQSVSKISSIWRDQYFSAVICFLLFNIGDWTSRVLAGIIKWPNSNQRTLILTMSILRVVFIPLLIMCNIEPRQDPESVVFRNDFYPLAFILLLGLTNGHLSTLCMMYGPK</sequence>
<keyword evidence="4 7" id="KW-0812">Transmembrane</keyword>
<comment type="subcellular location">
    <subcellularLocation>
        <location evidence="1">Membrane</location>
        <topology evidence="1">Multi-pass membrane protein</topology>
    </subcellularLocation>
</comment>
<dbReference type="PIRSF" id="PIRSF016379">
    <property type="entry name" value="ENT"/>
    <property type="match status" value="1"/>
</dbReference>
<dbReference type="GO" id="GO:0005886">
    <property type="term" value="C:plasma membrane"/>
    <property type="evidence" value="ECO:0007669"/>
    <property type="project" value="TreeGrafter"/>
</dbReference>